<evidence type="ECO:0000256" key="1">
    <source>
        <dbReference type="RuleBase" id="RU003513"/>
    </source>
</evidence>
<dbReference type="AlphaFoldDB" id="C1A5W6"/>
<protein>
    <submittedName>
        <fullName evidence="3">UDP-N-acetylglucosamine 2-epimerase</fullName>
        <ecNumber evidence="3">5.1.3.14</ecNumber>
    </submittedName>
</protein>
<evidence type="ECO:0000313" key="4">
    <source>
        <dbReference type="Proteomes" id="UP000002209"/>
    </source>
</evidence>
<feature type="domain" description="UDP-N-acetylglucosamine 2-epimerase" evidence="2">
    <location>
        <begin position="27"/>
        <end position="349"/>
    </location>
</feature>
<sequence length="353" mass="38376">MKLLHIVGARPNFPKLAPVHRAARAIGLDQIIVHTGQHYDEAMSASFFRDLGIPEPDVNLEVGSGSHAAQTARIIERFEPVLLEHNPDWLVVYGDVNSTMATAIVAAKLGVRIAHVEAGLRSNDRGMPEEINRLVTDRLANLLLTPSVDAEATLLNEGEPASEIVFVGNVMIDTLFASLDRAAETNYAHRQGADGSHIVVTLHRPSNVDDPERLRTVCAELALLAEERQVFFPAHPRTQQQLKQLGIDLGRIQLGDPIAYFEMLDLVRHAHAVVTDSGGLQEETTALGIPCFTLRPNTERPITVVEGTNQLVHDLSTLAALVRGAQRADPPRRPAGWDGKAGERVAAALAARP</sequence>
<dbReference type="STRING" id="379066.GAU_0584"/>
<dbReference type="Pfam" id="PF02350">
    <property type="entry name" value="Epimerase_2"/>
    <property type="match status" value="1"/>
</dbReference>
<dbReference type="RefSeq" id="WP_012682073.1">
    <property type="nucleotide sequence ID" value="NC_012489.1"/>
</dbReference>
<dbReference type="SUPFAM" id="SSF53756">
    <property type="entry name" value="UDP-Glycosyltransferase/glycogen phosphorylase"/>
    <property type="match status" value="1"/>
</dbReference>
<dbReference type="KEGG" id="gau:GAU_0584"/>
<keyword evidence="1 3" id="KW-0413">Isomerase</keyword>
<dbReference type="PANTHER" id="PTHR43174:SF1">
    <property type="entry name" value="UDP-N-ACETYLGLUCOSAMINE 2-EPIMERASE"/>
    <property type="match status" value="1"/>
</dbReference>
<dbReference type="InterPro" id="IPR029767">
    <property type="entry name" value="WecB-like"/>
</dbReference>
<dbReference type="InterPro" id="IPR003331">
    <property type="entry name" value="UDP_GlcNAc_Epimerase_2_dom"/>
</dbReference>
<evidence type="ECO:0000259" key="2">
    <source>
        <dbReference type="Pfam" id="PF02350"/>
    </source>
</evidence>
<dbReference type="NCBIfam" id="TIGR00236">
    <property type="entry name" value="wecB"/>
    <property type="match status" value="1"/>
</dbReference>
<reference evidence="4" key="1">
    <citation type="submission" date="2006-03" db="EMBL/GenBank/DDBJ databases">
        <title>Complete genome sequence of Gemmatimonas aurantiaca T-27 that represents a novel phylum Gemmatimonadetes.</title>
        <authorList>
            <person name="Takasaki K."/>
            <person name="Ichikawa N."/>
            <person name="Miura H."/>
            <person name="Matsushita S."/>
            <person name="Watanabe Y."/>
            <person name="Oguchi A."/>
            <person name="Ankai A."/>
            <person name="Yashiro I."/>
            <person name="Takahashi M."/>
            <person name="Terui Y."/>
            <person name="Fukui S."/>
            <person name="Yokoyama H."/>
            <person name="Tanikawa S."/>
            <person name="Hanada S."/>
            <person name="Kamagata Y."/>
            <person name="Fujita N."/>
        </authorList>
    </citation>
    <scope>NUCLEOTIDE SEQUENCE [LARGE SCALE GENOMIC DNA]</scope>
    <source>
        <strain evidence="4">T-27 / DSM 14586 / JCM 11422 / NBRC 100505</strain>
    </source>
</reference>
<dbReference type="GO" id="GO:0008761">
    <property type="term" value="F:UDP-N-acetylglucosamine 2-epimerase activity"/>
    <property type="evidence" value="ECO:0007669"/>
    <property type="project" value="UniProtKB-EC"/>
</dbReference>
<dbReference type="HOGENOM" id="CLU_041674_0_1_0"/>
<comment type="similarity">
    <text evidence="1">Belongs to the UDP-N-acetylglucosamine 2-epimerase family.</text>
</comment>
<dbReference type="PANTHER" id="PTHR43174">
    <property type="entry name" value="UDP-N-ACETYLGLUCOSAMINE 2-EPIMERASE"/>
    <property type="match status" value="1"/>
</dbReference>
<dbReference type="EMBL" id="AP009153">
    <property type="protein sequence ID" value="BAH37626.1"/>
    <property type="molecule type" value="Genomic_DNA"/>
</dbReference>
<evidence type="ECO:0000313" key="3">
    <source>
        <dbReference type="EMBL" id="BAH37626.1"/>
    </source>
</evidence>
<dbReference type="CDD" id="cd03786">
    <property type="entry name" value="GTB_UDP-GlcNAc_2-Epimerase"/>
    <property type="match status" value="1"/>
</dbReference>
<dbReference type="Proteomes" id="UP000002209">
    <property type="component" value="Chromosome"/>
</dbReference>
<gene>
    <name evidence="3" type="primary">wecB</name>
    <name evidence="3" type="ordered locus">GAU_0584</name>
</gene>
<organism evidence="3 4">
    <name type="scientific">Gemmatimonas aurantiaca (strain DSM 14586 / JCM 11422 / NBRC 100505 / T-27)</name>
    <dbReference type="NCBI Taxonomy" id="379066"/>
    <lineage>
        <taxon>Bacteria</taxon>
        <taxon>Pseudomonadati</taxon>
        <taxon>Gemmatimonadota</taxon>
        <taxon>Gemmatimonadia</taxon>
        <taxon>Gemmatimonadales</taxon>
        <taxon>Gemmatimonadaceae</taxon>
        <taxon>Gemmatimonas</taxon>
    </lineage>
</organism>
<proteinExistence type="inferred from homology"/>
<dbReference type="Gene3D" id="3.40.50.2000">
    <property type="entry name" value="Glycogen Phosphorylase B"/>
    <property type="match status" value="2"/>
</dbReference>
<dbReference type="eggNOG" id="COG0381">
    <property type="taxonomic scope" value="Bacteria"/>
</dbReference>
<keyword evidence="4" id="KW-1185">Reference proteome</keyword>
<name>C1A5W6_GEMAT</name>
<accession>C1A5W6</accession>
<dbReference type="EC" id="5.1.3.14" evidence="3"/>